<feature type="compositionally biased region" description="Pro residues" evidence="1">
    <location>
        <begin position="50"/>
        <end position="65"/>
    </location>
</feature>
<dbReference type="HOGENOM" id="CLU_1496158_0_0_1"/>
<dbReference type="GeneID" id="63687193"/>
<reference evidence="2 3" key="1">
    <citation type="journal article" date="2012" name="Science">
        <title>The Paleozoic origin of enzymatic lignin decomposition reconstructed from 31 fungal genomes.</title>
        <authorList>
            <person name="Floudas D."/>
            <person name="Binder M."/>
            <person name="Riley R."/>
            <person name="Barry K."/>
            <person name="Blanchette R.A."/>
            <person name="Henrissat B."/>
            <person name="Martinez A.T."/>
            <person name="Otillar R."/>
            <person name="Spatafora J.W."/>
            <person name="Yadav J.S."/>
            <person name="Aerts A."/>
            <person name="Benoit I."/>
            <person name="Boyd A."/>
            <person name="Carlson A."/>
            <person name="Copeland A."/>
            <person name="Coutinho P.M."/>
            <person name="de Vries R.P."/>
            <person name="Ferreira P."/>
            <person name="Findley K."/>
            <person name="Foster B."/>
            <person name="Gaskell J."/>
            <person name="Glotzer D."/>
            <person name="Gorecki P."/>
            <person name="Heitman J."/>
            <person name="Hesse C."/>
            <person name="Hori C."/>
            <person name="Igarashi K."/>
            <person name="Jurgens J.A."/>
            <person name="Kallen N."/>
            <person name="Kersten P."/>
            <person name="Kohler A."/>
            <person name="Kuees U."/>
            <person name="Kumar T.K.A."/>
            <person name="Kuo A."/>
            <person name="LaButti K."/>
            <person name="Larrondo L.F."/>
            <person name="Lindquist E."/>
            <person name="Ling A."/>
            <person name="Lombard V."/>
            <person name="Lucas S."/>
            <person name="Lundell T."/>
            <person name="Martin R."/>
            <person name="McLaughlin D.J."/>
            <person name="Morgenstern I."/>
            <person name="Morin E."/>
            <person name="Murat C."/>
            <person name="Nagy L.G."/>
            <person name="Nolan M."/>
            <person name="Ohm R.A."/>
            <person name="Patyshakuliyeva A."/>
            <person name="Rokas A."/>
            <person name="Ruiz-Duenas F.J."/>
            <person name="Sabat G."/>
            <person name="Salamov A."/>
            <person name="Samejima M."/>
            <person name="Schmutz J."/>
            <person name="Slot J.C."/>
            <person name="St John F."/>
            <person name="Stenlid J."/>
            <person name="Sun H."/>
            <person name="Sun S."/>
            <person name="Syed K."/>
            <person name="Tsang A."/>
            <person name="Wiebenga A."/>
            <person name="Young D."/>
            <person name="Pisabarro A."/>
            <person name="Eastwood D.C."/>
            <person name="Martin F."/>
            <person name="Cullen D."/>
            <person name="Grigoriev I.V."/>
            <person name="Hibbett D.S."/>
        </authorList>
    </citation>
    <scope>NUCLEOTIDE SEQUENCE [LARGE SCALE GENOMIC DNA]</scope>
    <source>
        <strain evidence="2 3">DJM-731 SS1</strain>
    </source>
</reference>
<feature type="compositionally biased region" description="Basic and acidic residues" evidence="1">
    <location>
        <begin position="30"/>
        <end position="42"/>
    </location>
</feature>
<dbReference type="AlphaFoldDB" id="M5GD81"/>
<protein>
    <submittedName>
        <fullName evidence="2">Uncharacterized protein</fullName>
    </submittedName>
</protein>
<organism evidence="2 3">
    <name type="scientific">Dacryopinax primogenitus (strain DJM 731)</name>
    <name type="common">Brown rot fungus</name>
    <dbReference type="NCBI Taxonomy" id="1858805"/>
    <lineage>
        <taxon>Eukaryota</taxon>
        <taxon>Fungi</taxon>
        <taxon>Dikarya</taxon>
        <taxon>Basidiomycota</taxon>
        <taxon>Agaricomycotina</taxon>
        <taxon>Dacrymycetes</taxon>
        <taxon>Dacrymycetales</taxon>
        <taxon>Dacrymycetaceae</taxon>
        <taxon>Dacryopinax</taxon>
    </lineage>
</organism>
<evidence type="ECO:0000256" key="1">
    <source>
        <dbReference type="SAM" id="MobiDB-lite"/>
    </source>
</evidence>
<gene>
    <name evidence="2" type="ORF">DACRYDRAFT_20899</name>
</gene>
<evidence type="ECO:0000313" key="3">
    <source>
        <dbReference type="Proteomes" id="UP000030653"/>
    </source>
</evidence>
<accession>M5GD81</accession>
<name>M5GD81_DACPD</name>
<proteinExistence type="predicted"/>
<dbReference type="RefSeq" id="XP_040631226.1">
    <property type="nucleotide sequence ID" value="XM_040772131.1"/>
</dbReference>
<sequence>MVAKRRHLEDTIAREEEVNGIAKRLFTDLTPRKESTRVETPKKPKKVAHIPPPESTSRPMPPPSTPGRTAPPKTPAASLSMPSSTSSNPLLTPSEDNKENLPPRRRRTHPSLPLSAGKTITPSTPKVYSAPHLGRSNGNGKEVVPRFAHKLSGKPSTPREIGREMLMEEVDEPEEVDDVF</sequence>
<dbReference type="Proteomes" id="UP000030653">
    <property type="component" value="Unassembled WGS sequence"/>
</dbReference>
<feature type="compositionally biased region" description="Acidic residues" evidence="1">
    <location>
        <begin position="167"/>
        <end position="180"/>
    </location>
</feature>
<dbReference type="EMBL" id="JH795858">
    <property type="protein sequence ID" value="EJU04332.1"/>
    <property type="molecule type" value="Genomic_DNA"/>
</dbReference>
<feature type="region of interest" description="Disordered" evidence="1">
    <location>
        <begin position="27"/>
        <end position="180"/>
    </location>
</feature>
<feature type="compositionally biased region" description="Low complexity" evidence="1">
    <location>
        <begin position="66"/>
        <end position="94"/>
    </location>
</feature>
<evidence type="ECO:0000313" key="2">
    <source>
        <dbReference type="EMBL" id="EJU04332.1"/>
    </source>
</evidence>
<keyword evidence="3" id="KW-1185">Reference proteome</keyword>